<dbReference type="EMBL" id="LDJI01000025">
    <property type="protein sequence ID" value="KRG63234.1"/>
    <property type="molecule type" value="Genomic_DNA"/>
</dbReference>
<evidence type="ECO:0000256" key="3">
    <source>
        <dbReference type="ARBA" id="ARBA00017144"/>
    </source>
</evidence>
<dbReference type="PANTHER" id="PTHR10344:SF4">
    <property type="entry name" value="UMP-CMP KINASE 2, MITOCHONDRIAL"/>
    <property type="match status" value="1"/>
</dbReference>
<dbReference type="HAMAP" id="MF_00165">
    <property type="entry name" value="Thymidylate_kinase"/>
    <property type="match status" value="1"/>
</dbReference>
<dbReference type="GO" id="GO:0005829">
    <property type="term" value="C:cytosol"/>
    <property type="evidence" value="ECO:0007669"/>
    <property type="project" value="TreeGrafter"/>
</dbReference>
<evidence type="ECO:0000256" key="6">
    <source>
        <dbReference type="ARBA" id="ARBA00022741"/>
    </source>
</evidence>
<dbReference type="GO" id="GO:0006233">
    <property type="term" value="P:dTDP biosynthetic process"/>
    <property type="evidence" value="ECO:0007669"/>
    <property type="project" value="InterPro"/>
</dbReference>
<dbReference type="GO" id="GO:0004798">
    <property type="term" value="F:dTMP kinase activity"/>
    <property type="evidence" value="ECO:0007669"/>
    <property type="project" value="UniProtKB-UniRule"/>
</dbReference>
<evidence type="ECO:0000313" key="14">
    <source>
        <dbReference type="Proteomes" id="UP000050864"/>
    </source>
</evidence>
<dbReference type="InterPro" id="IPR027417">
    <property type="entry name" value="P-loop_NTPase"/>
</dbReference>
<accession>A0A0R0C9C1</accession>
<evidence type="ECO:0000256" key="10">
    <source>
        <dbReference type="ARBA" id="ARBA00048743"/>
    </source>
</evidence>
<evidence type="ECO:0000313" key="13">
    <source>
        <dbReference type="EMBL" id="KRG63234.1"/>
    </source>
</evidence>
<dbReference type="InterPro" id="IPR039430">
    <property type="entry name" value="Thymidylate_kin-like_dom"/>
</dbReference>
<keyword evidence="5 11" id="KW-0545">Nucleotide biosynthesis</keyword>
<comment type="caution">
    <text evidence="13">The sequence shown here is derived from an EMBL/GenBank/DDBJ whole genome shotgun (WGS) entry which is preliminary data.</text>
</comment>
<evidence type="ECO:0000256" key="4">
    <source>
        <dbReference type="ARBA" id="ARBA00022679"/>
    </source>
</evidence>
<evidence type="ECO:0000256" key="11">
    <source>
        <dbReference type="HAMAP-Rule" id="MF_00165"/>
    </source>
</evidence>
<evidence type="ECO:0000256" key="7">
    <source>
        <dbReference type="ARBA" id="ARBA00022777"/>
    </source>
</evidence>
<keyword evidence="14" id="KW-1185">Reference proteome</keyword>
<dbReference type="AlphaFoldDB" id="A0A0R0C9C1"/>
<keyword evidence="6 11" id="KW-0547">Nucleotide-binding</keyword>
<dbReference type="SUPFAM" id="SSF52540">
    <property type="entry name" value="P-loop containing nucleoside triphosphate hydrolases"/>
    <property type="match status" value="1"/>
</dbReference>
<dbReference type="InterPro" id="IPR018094">
    <property type="entry name" value="Thymidylate_kinase"/>
</dbReference>
<name>A0A0R0C9C1_9GAMM</name>
<dbReference type="GO" id="GO:0005524">
    <property type="term" value="F:ATP binding"/>
    <property type="evidence" value="ECO:0007669"/>
    <property type="project" value="UniProtKB-UniRule"/>
</dbReference>
<evidence type="ECO:0000256" key="1">
    <source>
        <dbReference type="ARBA" id="ARBA00009776"/>
    </source>
</evidence>
<evidence type="ECO:0000256" key="9">
    <source>
        <dbReference type="ARBA" id="ARBA00029962"/>
    </source>
</evidence>
<dbReference type="PANTHER" id="PTHR10344">
    <property type="entry name" value="THYMIDYLATE KINASE"/>
    <property type="match status" value="1"/>
</dbReference>
<dbReference type="GO" id="GO:0006235">
    <property type="term" value="P:dTTP biosynthetic process"/>
    <property type="evidence" value="ECO:0007669"/>
    <property type="project" value="UniProtKB-UniRule"/>
</dbReference>
<dbReference type="NCBIfam" id="TIGR00041">
    <property type="entry name" value="DTMP_kinase"/>
    <property type="match status" value="1"/>
</dbReference>
<reference evidence="13 14" key="1">
    <citation type="submission" date="2015-05" db="EMBL/GenBank/DDBJ databases">
        <title>Genome sequencing and analysis of members of genus Stenotrophomonas.</title>
        <authorList>
            <person name="Patil P.P."/>
            <person name="Midha S."/>
            <person name="Patil P.B."/>
        </authorList>
    </citation>
    <scope>NUCLEOTIDE SEQUENCE [LARGE SCALE GENOMIC DNA]</scope>
    <source>
        <strain evidence="13 14">DSM 18929</strain>
    </source>
</reference>
<dbReference type="SMART" id="SM00382">
    <property type="entry name" value="AAA"/>
    <property type="match status" value="1"/>
</dbReference>
<comment type="function">
    <text evidence="11">Phosphorylation of dTMP to form dTDP in both de novo and salvage pathways of dTTP synthesis.</text>
</comment>
<keyword evidence="7 11" id="KW-0418">Kinase</keyword>
<dbReference type="STRING" id="405444.ABB26_13260"/>
<dbReference type="EC" id="2.7.4.9" evidence="2 11"/>
<evidence type="ECO:0000256" key="8">
    <source>
        <dbReference type="ARBA" id="ARBA00022840"/>
    </source>
</evidence>
<comment type="catalytic activity">
    <reaction evidence="10 11">
        <text>dTMP + ATP = dTDP + ADP</text>
        <dbReference type="Rhea" id="RHEA:13517"/>
        <dbReference type="ChEBI" id="CHEBI:30616"/>
        <dbReference type="ChEBI" id="CHEBI:58369"/>
        <dbReference type="ChEBI" id="CHEBI:63528"/>
        <dbReference type="ChEBI" id="CHEBI:456216"/>
        <dbReference type="EC" id="2.7.4.9"/>
    </reaction>
</comment>
<dbReference type="OrthoDB" id="9774907at2"/>
<dbReference type="PATRIC" id="fig|405444.3.peg.1751"/>
<evidence type="ECO:0000259" key="12">
    <source>
        <dbReference type="SMART" id="SM00382"/>
    </source>
</evidence>
<comment type="similarity">
    <text evidence="1 11">Belongs to the thymidylate kinase family.</text>
</comment>
<dbReference type="RefSeq" id="WP_057634885.1">
    <property type="nucleotide sequence ID" value="NZ_LDJI01000025.1"/>
</dbReference>
<dbReference type="CDD" id="cd01672">
    <property type="entry name" value="TMPK"/>
    <property type="match status" value="1"/>
</dbReference>
<dbReference type="Pfam" id="PF02223">
    <property type="entry name" value="Thymidylate_kin"/>
    <property type="match status" value="1"/>
</dbReference>
<protein>
    <recommendedName>
        <fullName evidence="3 11">Thymidylate kinase</fullName>
        <ecNumber evidence="2 11">2.7.4.9</ecNumber>
    </recommendedName>
    <alternativeName>
        <fullName evidence="9 11">dTMP kinase</fullName>
    </alternativeName>
</protein>
<feature type="domain" description="AAA+ ATPase" evidence="12">
    <location>
        <begin position="8"/>
        <end position="210"/>
    </location>
</feature>
<keyword evidence="8 11" id="KW-0067">ATP-binding</keyword>
<proteinExistence type="inferred from homology"/>
<feature type="binding site" evidence="11">
    <location>
        <begin position="16"/>
        <end position="23"/>
    </location>
    <ligand>
        <name>ATP</name>
        <dbReference type="ChEBI" id="CHEBI:30616"/>
    </ligand>
</feature>
<dbReference type="Proteomes" id="UP000050864">
    <property type="component" value="Unassembled WGS sequence"/>
</dbReference>
<dbReference type="Gene3D" id="3.40.50.300">
    <property type="entry name" value="P-loop containing nucleotide triphosphate hydrolases"/>
    <property type="match status" value="1"/>
</dbReference>
<evidence type="ECO:0000256" key="2">
    <source>
        <dbReference type="ARBA" id="ARBA00012980"/>
    </source>
</evidence>
<keyword evidence="4 11" id="KW-0808">Transferase</keyword>
<dbReference type="InterPro" id="IPR003593">
    <property type="entry name" value="AAA+_ATPase"/>
</dbReference>
<gene>
    <name evidence="11" type="primary">tmk</name>
    <name evidence="13" type="ORF">ABB26_13260</name>
</gene>
<organism evidence="13 14">
    <name type="scientific">Stenotrophomonas humi</name>
    <dbReference type="NCBI Taxonomy" id="405444"/>
    <lineage>
        <taxon>Bacteria</taxon>
        <taxon>Pseudomonadati</taxon>
        <taxon>Pseudomonadota</taxon>
        <taxon>Gammaproteobacteria</taxon>
        <taxon>Lysobacterales</taxon>
        <taxon>Lysobacteraceae</taxon>
        <taxon>Stenotrophomonas</taxon>
    </lineage>
</organism>
<sequence>MIKEQIPGGLLIAIEGIDGAGKTTLAHALARILETAGATVVLGKEPTNGPWGTRLRESAATGRLSPEQEVEFLLHDRRQHVEDVIQPALARGEVVILDRYFPSMVAYQGAAGLPLDEMLHANDFAPRPNLLLLLDLAPEQGLERIRARGDKPNHFETAQNLERCRVIFQQLELPNKRVIDATQNEAHVLRAAHAAIAEALAMRIDESGNDAAENARKIARLTAADIS</sequence>
<evidence type="ECO:0000256" key="5">
    <source>
        <dbReference type="ARBA" id="ARBA00022727"/>
    </source>
</evidence>
<dbReference type="GO" id="GO:0006227">
    <property type="term" value="P:dUDP biosynthetic process"/>
    <property type="evidence" value="ECO:0007669"/>
    <property type="project" value="TreeGrafter"/>
</dbReference>